<dbReference type="OrthoDB" id="9806477at2"/>
<evidence type="ECO:0000259" key="5">
    <source>
        <dbReference type="PROSITE" id="PS50111"/>
    </source>
</evidence>
<reference evidence="7" key="1">
    <citation type="submission" date="2017-09" db="EMBL/GenBank/DDBJ databases">
        <title>FDA dAtabase for Regulatory Grade micrObial Sequences (FDA-ARGOS): Supporting development and validation of Infectious Disease Dx tests.</title>
        <authorList>
            <person name="Minogue T."/>
            <person name="Wolcott M."/>
            <person name="Wasieloski L."/>
            <person name="Aguilar W."/>
            <person name="Moore D."/>
            <person name="Tallon L."/>
            <person name="Sadzewicz L."/>
            <person name="Ott S."/>
            <person name="Zhao X."/>
            <person name="Nagaraj S."/>
            <person name="Vavikolanu K."/>
            <person name="Aluvathingal J."/>
            <person name="Nadendla S."/>
            <person name="Sichtig H."/>
        </authorList>
    </citation>
    <scope>NUCLEOTIDE SEQUENCE [LARGE SCALE GENOMIC DNA]</scope>
    <source>
        <strain evidence="7">FDAARGOS_394</strain>
    </source>
</reference>
<protein>
    <submittedName>
        <fullName evidence="6">Chemotaxis protein</fullName>
    </submittedName>
</protein>
<dbReference type="PANTHER" id="PTHR43531">
    <property type="entry name" value="PROTEIN ICFG"/>
    <property type="match status" value="1"/>
</dbReference>
<evidence type="ECO:0000256" key="3">
    <source>
        <dbReference type="PROSITE-ProRule" id="PRU00284"/>
    </source>
</evidence>
<feature type="transmembrane region" description="Helical" evidence="4">
    <location>
        <begin position="168"/>
        <end position="187"/>
    </location>
</feature>
<feature type="transmembrane region" description="Helical" evidence="4">
    <location>
        <begin position="63"/>
        <end position="82"/>
    </location>
</feature>
<feature type="transmembrane region" description="Helical" evidence="4">
    <location>
        <begin position="94"/>
        <end position="124"/>
    </location>
</feature>
<dbReference type="PROSITE" id="PS50111">
    <property type="entry name" value="CHEMOTAXIS_TRANSDUC_2"/>
    <property type="match status" value="1"/>
</dbReference>
<dbReference type="EMBL" id="PDEA01000001">
    <property type="protein sequence ID" value="PEH90095.1"/>
    <property type="molecule type" value="Genomic_DNA"/>
</dbReference>
<dbReference type="SUPFAM" id="SSF58104">
    <property type="entry name" value="Methyl-accepting chemotaxis protein (MCP) signaling domain"/>
    <property type="match status" value="1"/>
</dbReference>
<gene>
    <name evidence="6" type="ORF">CRM82_17175</name>
</gene>
<keyword evidence="7" id="KW-1185">Reference proteome</keyword>
<dbReference type="GeneID" id="80802353"/>
<feature type="transmembrane region" description="Helical" evidence="4">
    <location>
        <begin position="38"/>
        <end position="57"/>
    </location>
</feature>
<keyword evidence="4" id="KW-1133">Transmembrane helix</keyword>
<dbReference type="GO" id="GO:0016020">
    <property type="term" value="C:membrane"/>
    <property type="evidence" value="ECO:0007669"/>
    <property type="project" value="InterPro"/>
</dbReference>
<dbReference type="Pfam" id="PF00015">
    <property type="entry name" value="MCPsignal"/>
    <property type="match status" value="1"/>
</dbReference>
<dbReference type="SMART" id="SM00283">
    <property type="entry name" value="MA"/>
    <property type="match status" value="1"/>
</dbReference>
<dbReference type="Gene3D" id="1.10.287.950">
    <property type="entry name" value="Methyl-accepting chemotaxis protein"/>
    <property type="match status" value="1"/>
</dbReference>
<name>A0A2A7UXP0_COMTR</name>
<dbReference type="PANTHER" id="PTHR43531:SF11">
    <property type="entry name" value="METHYL-ACCEPTING CHEMOTAXIS PROTEIN 3"/>
    <property type="match status" value="1"/>
</dbReference>
<evidence type="ECO:0000313" key="6">
    <source>
        <dbReference type="EMBL" id="PEH90095.1"/>
    </source>
</evidence>
<evidence type="ECO:0000256" key="1">
    <source>
        <dbReference type="ARBA" id="ARBA00022500"/>
    </source>
</evidence>
<sequence>MYGVEIREQARGGSAGIQARSQAEVPLDAQAVGRQADLLLLLLTLVSAAVAVVIGAVMSTAVLPAVAGGAVAALALASYALARGSQWTRFVLPLLLSATVALHIQVSLGMIEFHFGVFVTLALVMVYRDWRVVLACAAFFAVHHVLFDRLQAWGLGMYCLTEASFPRVLLHAAYVVLQTGVEIFIVYRMNQAFSQGRELNALVQQVDQPQAMVLDVAAAPVVTAVAQRLQQMFMRVHDTVDSVKQTAAALQSASARIAAGSQELSARTEQARHSVEETATAAHEIRQTVGSTAQIAQHAHGLVGQAAQDARQGGSMVDQLVQNMQTVQRGSDEIASIVGVVDSLAFQTNLLALNAAVEAARAGEQGRGFAVVAEEVRRLALRSGEAAKDIRRQIDRSVQAVAQGAALSGQVQSVMQGFESRIGEVAERMQDIAQAAVQQHEGIAQISDAIGQLEQATAQNAELAEQSLATAQMLQAHTQQMEQRAALFVTRTG</sequence>
<evidence type="ECO:0000313" key="7">
    <source>
        <dbReference type="Proteomes" id="UP000220246"/>
    </source>
</evidence>
<keyword evidence="1" id="KW-0145">Chemotaxis</keyword>
<dbReference type="InterPro" id="IPR051310">
    <property type="entry name" value="MCP_chemotaxis"/>
</dbReference>
<evidence type="ECO:0000256" key="4">
    <source>
        <dbReference type="SAM" id="Phobius"/>
    </source>
</evidence>
<comment type="similarity">
    <text evidence="2">Belongs to the methyl-accepting chemotaxis (MCP) protein family.</text>
</comment>
<dbReference type="AlphaFoldDB" id="A0A2A7UXP0"/>
<keyword evidence="4" id="KW-0472">Membrane</keyword>
<dbReference type="GO" id="GO:0006935">
    <property type="term" value="P:chemotaxis"/>
    <property type="evidence" value="ECO:0007669"/>
    <property type="project" value="UniProtKB-KW"/>
</dbReference>
<evidence type="ECO:0000256" key="2">
    <source>
        <dbReference type="ARBA" id="ARBA00029447"/>
    </source>
</evidence>
<dbReference type="RefSeq" id="WP_083520272.1">
    <property type="nucleotide sequence ID" value="NZ_PDEA01000001.1"/>
</dbReference>
<keyword evidence="4" id="KW-0812">Transmembrane</keyword>
<accession>A0A2A7UXP0</accession>
<keyword evidence="3" id="KW-0807">Transducer</keyword>
<dbReference type="STRING" id="1219032.GCA_001515545_00793"/>
<dbReference type="GO" id="GO:0007165">
    <property type="term" value="P:signal transduction"/>
    <property type="evidence" value="ECO:0007669"/>
    <property type="project" value="UniProtKB-KW"/>
</dbReference>
<dbReference type="Proteomes" id="UP000220246">
    <property type="component" value="Unassembled WGS sequence"/>
</dbReference>
<comment type="caution">
    <text evidence="6">The sequence shown here is derived from an EMBL/GenBank/DDBJ whole genome shotgun (WGS) entry which is preliminary data.</text>
</comment>
<dbReference type="InterPro" id="IPR004089">
    <property type="entry name" value="MCPsignal_dom"/>
</dbReference>
<proteinExistence type="inferred from homology"/>
<feature type="transmembrane region" description="Helical" evidence="4">
    <location>
        <begin position="130"/>
        <end position="147"/>
    </location>
</feature>
<feature type="domain" description="Methyl-accepting transducer" evidence="5">
    <location>
        <begin position="246"/>
        <end position="475"/>
    </location>
</feature>
<organism evidence="6 7">
    <name type="scientific">Comamonas terrigena</name>
    <dbReference type="NCBI Taxonomy" id="32013"/>
    <lineage>
        <taxon>Bacteria</taxon>
        <taxon>Pseudomonadati</taxon>
        <taxon>Pseudomonadota</taxon>
        <taxon>Betaproteobacteria</taxon>
        <taxon>Burkholderiales</taxon>
        <taxon>Comamonadaceae</taxon>
        <taxon>Comamonas</taxon>
    </lineage>
</organism>